<evidence type="ECO:0000313" key="3">
    <source>
        <dbReference type="EMBL" id="NOU74332.1"/>
    </source>
</evidence>
<dbReference type="SUPFAM" id="SSF51658">
    <property type="entry name" value="Xylose isomerase-like"/>
    <property type="match status" value="1"/>
</dbReference>
<protein>
    <submittedName>
        <fullName evidence="3">TIM barrel protein</fullName>
    </submittedName>
</protein>
<dbReference type="InterPro" id="IPR013022">
    <property type="entry name" value="Xyl_isomerase-like_TIM-brl"/>
</dbReference>
<evidence type="ECO:0000256" key="1">
    <source>
        <dbReference type="ARBA" id="ARBA00023235"/>
    </source>
</evidence>
<reference evidence="3 4" key="1">
    <citation type="submission" date="2019-10" db="EMBL/GenBank/DDBJ databases">
        <title>Description of Paenibacillus terrestris sp. nov.</title>
        <authorList>
            <person name="Carlier A."/>
            <person name="Qi S."/>
        </authorList>
    </citation>
    <scope>NUCLEOTIDE SEQUENCE [LARGE SCALE GENOMIC DNA]</scope>
    <source>
        <strain evidence="3 4">LMG 31458</strain>
    </source>
</reference>
<keyword evidence="1" id="KW-0413">Isomerase</keyword>
<dbReference type="PANTHER" id="PTHR43489:SF7">
    <property type="entry name" value="3-DEHYDRO-D-GULOSIDE 4-EPIMERASE-RELATED"/>
    <property type="match status" value="1"/>
</dbReference>
<dbReference type="InterPro" id="IPR050417">
    <property type="entry name" value="Sugar_Epim/Isomerase"/>
</dbReference>
<organism evidence="3 4">
    <name type="scientific">Paenibacillus phytorum</name>
    <dbReference type="NCBI Taxonomy" id="2654977"/>
    <lineage>
        <taxon>Bacteria</taxon>
        <taxon>Bacillati</taxon>
        <taxon>Bacillota</taxon>
        <taxon>Bacilli</taxon>
        <taxon>Bacillales</taxon>
        <taxon>Paenibacillaceae</taxon>
        <taxon>Paenibacillus</taxon>
    </lineage>
</organism>
<dbReference type="Proteomes" id="UP000616779">
    <property type="component" value="Unassembled WGS sequence"/>
</dbReference>
<comment type="caution">
    <text evidence="3">The sequence shown here is derived from an EMBL/GenBank/DDBJ whole genome shotgun (WGS) entry which is preliminary data.</text>
</comment>
<feature type="domain" description="Xylose isomerase-like TIM barrel" evidence="2">
    <location>
        <begin position="69"/>
        <end position="286"/>
    </location>
</feature>
<sequence length="324" mass="35879">MKLSSLLSKGELSLPGHTSLLLTRLTRSGMASFWVNGSRRIKEEEAYMYSYSVTQWIYGNEDLETSLVRLKKYGYDGVELAGEPDKMDLGAVQSLLSKYGLACTSICGIYTLDRDLSSPNAEIRSHAVQYVKACIDMAVQLGASVVIVVPSPVGKSGPDSTYQEEWKLAVSSLQEAGAYAESKNIVLAIEALNRFETYLVNTLSAAKQLAKEVDQSSVRIMADLFHMNIEERSHRSALQNIAPYLAHVHIADNTREAAGLGQTNFEDVFRTLQELGYQGCITMEFMPPVSNPYMTAQQSESGALHDRYTQQSIYHIKGIVRALK</sequence>
<dbReference type="PANTHER" id="PTHR43489">
    <property type="entry name" value="ISOMERASE"/>
    <property type="match status" value="1"/>
</dbReference>
<dbReference type="Gene3D" id="3.20.20.150">
    <property type="entry name" value="Divalent-metal-dependent TIM barrel enzymes"/>
    <property type="match status" value="1"/>
</dbReference>
<dbReference type="InterPro" id="IPR036237">
    <property type="entry name" value="Xyl_isomerase-like_sf"/>
</dbReference>
<name>A0ABX1Y0F8_9BACL</name>
<evidence type="ECO:0000313" key="4">
    <source>
        <dbReference type="Proteomes" id="UP000616779"/>
    </source>
</evidence>
<dbReference type="EMBL" id="WHOA01000164">
    <property type="protein sequence ID" value="NOU74332.1"/>
    <property type="molecule type" value="Genomic_DNA"/>
</dbReference>
<gene>
    <name evidence="3" type="ORF">GC098_23535</name>
</gene>
<proteinExistence type="predicted"/>
<dbReference type="Pfam" id="PF01261">
    <property type="entry name" value="AP_endonuc_2"/>
    <property type="match status" value="1"/>
</dbReference>
<accession>A0ABX1Y0F8</accession>
<evidence type="ECO:0000259" key="2">
    <source>
        <dbReference type="Pfam" id="PF01261"/>
    </source>
</evidence>
<keyword evidence="4" id="KW-1185">Reference proteome</keyword>